<dbReference type="SUPFAM" id="SSF53098">
    <property type="entry name" value="Ribonuclease H-like"/>
    <property type="match status" value="1"/>
</dbReference>
<dbReference type="InterPro" id="IPR012337">
    <property type="entry name" value="RNaseH-like_sf"/>
</dbReference>
<protein>
    <submittedName>
        <fullName evidence="3">Uncharacterized protein LOC100904124</fullName>
    </submittedName>
</protein>
<sequence length="1373" mass="155314">MNCRALQARIVRLEAIYGPTAGSSPINHLRVPPGDQQMSTPKPLADIAEQTSNVAIGAAFDGTAEHSIRPTVIQNSQFQPSSFSSDHQGHIVKNPEKKVPRFNGDPIKFDEWWSLFSYYVDSKPIDPTEKCPILKNSLVGRALQTVAHLRIAAESYEIMKYTIQESFGDPDAARAALLQNIHVVCRAKDLSKPSKFISFALTLAQNVRSLEALGEGFERLSSLSPMILSCLTHEMKLEFNQKWEERDSDSVSKVEYLLSFLEWKKRLFDLGEPDVGETGFPEEIDLLLANDCLHQVYAGQYKRFGKVLASPTIFGWVFWGQSGSNAVSQLKFTTSGVVICSSISSGVHGQRERAQRSIEEIENLEFLWDSEFLGVEHSTAGDADESARAMIERFKNSVKRLPSGQYSVSLPLKDNLHTLGDNQKLAYSRLIAFLKNAKKDPEFLKAVDREIQKYLNSGFIELAEPRSPGELAHYIPILAVAKKSATNDQERRVRVVKDCGSRSRDEASLNDVLETGPSLLPDILIPLLQFRSFPIVIIAYIKQAFMNFLIEKEHRTFLRFFWPTKISENPNAAIREYWARVLDFGISSSPFLHCMGLRHHLDSEAERLPDKAQLLEQLKSSFFMDDLCTGASSVDEAKVVVRTIQQLADSVVKTVGPDREVSASDESSKFLGTHWNQRGDSLFIDVANIIAFFESEPLTKRQLIRGLAKIYDPLGLICPIAINFKFLMQIIWSRRIDWDVELPDDLRAKYLEAVNNLKNAPFIQVERNLFELPRDQATRELHVFADASFSAFGTSAYIREFQGPYPKDKVSVKFIMAKTRVTPLKGKWTIPRLELMAALLAARMASKIRKYLSNEIDSIHMYSDSSSVLGWIRDTPDRWTQFVSNRIREIQSLTDPNSWSYIRSEENPSDLLSRASPLDSEELRKLWLQGPPWLGTSGSPEPHLLNAIPPRESLPERRAELVVTSSTRPTPIGPLFSKQFGSWQKAVRVLAYARRFALKKEKPSDLVVEAIEFRNAEEALIKYIQRCCFSAELASNCGNITRSSKLYQFNPFVSEDGYIRCRSRLQHSSKMNFDEKCPILLMGEDFLVRLLLRSIHEFSCLHSGGVASILQEVRKKFFVIRARRAAKAAIAGCKGCARYRAVKASEPIPPLPTFRLEASTPFECSGTDHAGPIYFKSDTGVKTKGYILLFVCATTRACRLEMVPDLSTNEFLLALRRFIARNPTVQRIVSDNSKTFHKASRELNAIFQNARTPKTRDFLAAKRIEWEYSTPLSPWQGGFFERVVQMVKRPLRKIMGVHTLKYRELEATLFEIERMINNRPLTAVIIDPDEPRALSPSDLLYGYSAGQPLPETKRILQEATSASAAVFSRRWLS</sequence>
<dbReference type="InterPro" id="IPR005312">
    <property type="entry name" value="DUF1759"/>
</dbReference>
<dbReference type="RefSeq" id="XP_003740990.1">
    <property type="nucleotide sequence ID" value="XM_003740942.1"/>
</dbReference>
<dbReference type="KEGG" id="goe:100904124"/>
<evidence type="ECO:0000313" key="2">
    <source>
        <dbReference type="Proteomes" id="UP000694867"/>
    </source>
</evidence>
<dbReference type="Proteomes" id="UP000694867">
    <property type="component" value="Unplaced"/>
</dbReference>
<dbReference type="GO" id="GO:0071897">
    <property type="term" value="P:DNA biosynthetic process"/>
    <property type="evidence" value="ECO:0007669"/>
    <property type="project" value="UniProtKB-ARBA"/>
</dbReference>
<dbReference type="SUPFAM" id="SSF56672">
    <property type="entry name" value="DNA/RNA polymerases"/>
    <property type="match status" value="1"/>
</dbReference>
<organism evidence="2 3">
    <name type="scientific">Galendromus occidentalis</name>
    <name type="common">western predatory mite</name>
    <dbReference type="NCBI Taxonomy" id="34638"/>
    <lineage>
        <taxon>Eukaryota</taxon>
        <taxon>Metazoa</taxon>
        <taxon>Ecdysozoa</taxon>
        <taxon>Arthropoda</taxon>
        <taxon>Chelicerata</taxon>
        <taxon>Arachnida</taxon>
        <taxon>Acari</taxon>
        <taxon>Parasitiformes</taxon>
        <taxon>Mesostigmata</taxon>
        <taxon>Gamasina</taxon>
        <taxon>Phytoseioidea</taxon>
        <taxon>Phytoseiidae</taxon>
        <taxon>Typhlodrominae</taxon>
        <taxon>Galendromus</taxon>
    </lineage>
</organism>
<evidence type="ECO:0000259" key="1">
    <source>
        <dbReference type="PROSITE" id="PS50994"/>
    </source>
</evidence>
<name>A0AAJ6VW53_9ACAR</name>
<dbReference type="PANTHER" id="PTHR47331:SF5">
    <property type="entry name" value="RIBONUCLEASE H"/>
    <property type="match status" value="1"/>
</dbReference>
<dbReference type="Pfam" id="PF03564">
    <property type="entry name" value="DUF1759"/>
    <property type="match status" value="1"/>
</dbReference>
<accession>A0AAJ6VW53</accession>
<proteinExistence type="predicted"/>
<dbReference type="GeneID" id="100904124"/>
<dbReference type="GO" id="GO:0015074">
    <property type="term" value="P:DNA integration"/>
    <property type="evidence" value="ECO:0007669"/>
    <property type="project" value="InterPro"/>
</dbReference>
<dbReference type="InterPro" id="IPR008042">
    <property type="entry name" value="Retrotrans_Pao"/>
</dbReference>
<dbReference type="Pfam" id="PF05380">
    <property type="entry name" value="Peptidase_A17"/>
    <property type="match status" value="1"/>
</dbReference>
<keyword evidence="2" id="KW-1185">Reference proteome</keyword>
<dbReference type="InterPro" id="IPR001584">
    <property type="entry name" value="Integrase_cat-core"/>
</dbReference>
<dbReference type="GO" id="GO:0042575">
    <property type="term" value="C:DNA polymerase complex"/>
    <property type="evidence" value="ECO:0007669"/>
    <property type="project" value="UniProtKB-ARBA"/>
</dbReference>
<dbReference type="PANTHER" id="PTHR47331">
    <property type="entry name" value="PHD-TYPE DOMAIN-CONTAINING PROTEIN"/>
    <property type="match status" value="1"/>
</dbReference>
<dbReference type="GO" id="GO:0003676">
    <property type="term" value="F:nucleic acid binding"/>
    <property type="evidence" value="ECO:0007669"/>
    <property type="project" value="InterPro"/>
</dbReference>
<feature type="domain" description="Integrase catalytic" evidence="1">
    <location>
        <begin position="1157"/>
        <end position="1344"/>
    </location>
</feature>
<evidence type="ECO:0000313" key="3">
    <source>
        <dbReference type="RefSeq" id="XP_003740990.1"/>
    </source>
</evidence>
<gene>
    <name evidence="3" type="primary">LOC100904124</name>
</gene>
<dbReference type="PROSITE" id="PS50994">
    <property type="entry name" value="INTEGRASE"/>
    <property type="match status" value="1"/>
</dbReference>
<dbReference type="Gene3D" id="3.30.420.10">
    <property type="entry name" value="Ribonuclease H-like superfamily/Ribonuclease H"/>
    <property type="match status" value="1"/>
</dbReference>
<dbReference type="InterPro" id="IPR036397">
    <property type="entry name" value="RNaseH_sf"/>
</dbReference>
<dbReference type="InterPro" id="IPR043502">
    <property type="entry name" value="DNA/RNA_pol_sf"/>
</dbReference>
<reference evidence="3" key="1">
    <citation type="submission" date="2025-08" db="UniProtKB">
        <authorList>
            <consortium name="RefSeq"/>
        </authorList>
    </citation>
    <scope>IDENTIFICATION</scope>
</reference>